<evidence type="ECO:0000256" key="1">
    <source>
        <dbReference type="ARBA" id="ARBA00001033"/>
    </source>
</evidence>
<feature type="binding site" evidence="7">
    <location>
        <position position="85"/>
    </location>
    <ligand>
        <name>Mg(2+)</name>
        <dbReference type="ChEBI" id="CHEBI:18420"/>
        <label>1</label>
        <note>catalytic</note>
    </ligand>
</feature>
<accession>A0A3D3RDI2</accession>
<dbReference type="CDD" id="cd01639">
    <property type="entry name" value="IMPase"/>
    <property type="match status" value="1"/>
</dbReference>
<dbReference type="PANTHER" id="PTHR20854">
    <property type="entry name" value="INOSITOL MONOPHOSPHATASE"/>
    <property type="match status" value="1"/>
</dbReference>
<reference evidence="10 12" key="2">
    <citation type="submission" date="2019-08" db="EMBL/GenBank/DDBJ databases">
        <title>Deep-cultivation of Planctomycetes and their phenomic and genomic characterization uncovers novel biology.</title>
        <authorList>
            <person name="Wiegand S."/>
            <person name="Jogler M."/>
            <person name="Boedeker C."/>
            <person name="Pinto D."/>
            <person name="Vollmers J."/>
            <person name="Rivas-Marin E."/>
            <person name="Kohn T."/>
            <person name="Peeters S.H."/>
            <person name="Heuer A."/>
            <person name="Rast P."/>
            <person name="Oberbeckmann S."/>
            <person name="Bunk B."/>
            <person name="Jeske O."/>
            <person name="Meyerdierks A."/>
            <person name="Storesund J.E."/>
            <person name="Kallscheuer N."/>
            <person name="Luecker S."/>
            <person name="Lage O.M."/>
            <person name="Pohl T."/>
            <person name="Merkel B.J."/>
            <person name="Hornburger P."/>
            <person name="Mueller R.-W."/>
            <person name="Bruemmer F."/>
            <person name="Labrenz M."/>
            <person name="Spormann A.M."/>
            <person name="Op den Camp H."/>
            <person name="Overmann J."/>
            <person name="Amann R."/>
            <person name="Jetten M.S.M."/>
            <person name="Mascher T."/>
            <person name="Medema M.H."/>
            <person name="Devos D.P."/>
            <person name="Kaster A.-K."/>
            <person name="Ovreas L."/>
            <person name="Rohde M."/>
            <person name="Galperin M.Y."/>
            <person name="Jogler C."/>
        </authorList>
    </citation>
    <scope>NUCLEOTIDE SEQUENCE [LARGE SCALE GENOMIC DNA]</scope>
    <source>
        <strain evidence="10 12">DSM 8797</strain>
    </source>
</reference>
<evidence type="ECO:0000313" key="10">
    <source>
        <dbReference type="EMBL" id="QEG15287.1"/>
    </source>
</evidence>
<reference evidence="9 11" key="1">
    <citation type="journal article" date="2018" name="Nat. Biotechnol.">
        <title>A standardized bacterial taxonomy based on genome phylogeny substantially revises the tree of life.</title>
        <authorList>
            <person name="Parks D.H."/>
            <person name="Chuvochina M."/>
            <person name="Waite D.W."/>
            <person name="Rinke C."/>
            <person name="Skarshewski A."/>
            <person name="Chaumeil P.A."/>
            <person name="Hugenholtz P."/>
        </authorList>
    </citation>
    <scope>NUCLEOTIDE SEQUENCE [LARGE SCALE GENOMIC DNA]</scope>
    <source>
        <strain evidence="9">UBA9375</strain>
    </source>
</reference>
<dbReference type="EC" id="3.1.3.25" evidence="8"/>
<dbReference type="EMBL" id="DQAY01000133">
    <property type="protein sequence ID" value="HCO25660.1"/>
    <property type="molecule type" value="Genomic_DNA"/>
</dbReference>
<evidence type="ECO:0000313" key="12">
    <source>
        <dbReference type="Proteomes" id="UP000322887"/>
    </source>
</evidence>
<evidence type="ECO:0000256" key="6">
    <source>
        <dbReference type="ARBA" id="ARBA00022842"/>
    </source>
</evidence>
<dbReference type="GO" id="GO:0008934">
    <property type="term" value="F:inositol monophosphate 1-phosphatase activity"/>
    <property type="evidence" value="ECO:0007669"/>
    <property type="project" value="InterPro"/>
</dbReference>
<dbReference type="AlphaFoldDB" id="A0A3D3RDI2"/>
<dbReference type="InterPro" id="IPR020550">
    <property type="entry name" value="Inositol_monophosphatase_CS"/>
</dbReference>
<dbReference type="PANTHER" id="PTHR20854:SF4">
    <property type="entry name" value="INOSITOL-1-MONOPHOSPHATASE-RELATED"/>
    <property type="match status" value="1"/>
</dbReference>
<feature type="binding site" evidence="7">
    <location>
        <position position="210"/>
    </location>
    <ligand>
        <name>Mg(2+)</name>
        <dbReference type="ChEBI" id="CHEBI:18420"/>
        <label>1</label>
        <note>catalytic</note>
    </ligand>
</feature>
<keyword evidence="6 7" id="KW-0460">Magnesium</keyword>
<organism evidence="9 11">
    <name type="scientific">Gimesia maris</name>
    <dbReference type="NCBI Taxonomy" id="122"/>
    <lineage>
        <taxon>Bacteria</taxon>
        <taxon>Pseudomonadati</taxon>
        <taxon>Planctomycetota</taxon>
        <taxon>Planctomycetia</taxon>
        <taxon>Planctomycetales</taxon>
        <taxon>Planctomycetaceae</taxon>
        <taxon>Gimesia</taxon>
    </lineage>
</organism>
<keyword evidence="4 7" id="KW-0479">Metal-binding</keyword>
<feature type="binding site" evidence="7">
    <location>
        <position position="66"/>
    </location>
    <ligand>
        <name>Mg(2+)</name>
        <dbReference type="ChEBI" id="CHEBI:18420"/>
        <label>1</label>
        <note>catalytic</note>
    </ligand>
</feature>
<dbReference type="Proteomes" id="UP000322887">
    <property type="component" value="Chromosome"/>
</dbReference>
<feature type="binding site" evidence="7">
    <location>
        <position position="83"/>
    </location>
    <ligand>
        <name>Mg(2+)</name>
        <dbReference type="ChEBI" id="CHEBI:18420"/>
        <label>1</label>
        <note>catalytic</note>
    </ligand>
</feature>
<name>A0A3D3RDI2_9PLAN</name>
<dbReference type="PROSITE" id="PS00629">
    <property type="entry name" value="IMP_1"/>
    <property type="match status" value="1"/>
</dbReference>
<dbReference type="GO" id="GO:0007165">
    <property type="term" value="P:signal transduction"/>
    <property type="evidence" value="ECO:0007669"/>
    <property type="project" value="TreeGrafter"/>
</dbReference>
<evidence type="ECO:0000256" key="2">
    <source>
        <dbReference type="ARBA" id="ARBA00001946"/>
    </source>
</evidence>
<evidence type="ECO:0000256" key="4">
    <source>
        <dbReference type="ARBA" id="ARBA00022723"/>
    </source>
</evidence>
<dbReference type="PRINTS" id="PR00377">
    <property type="entry name" value="IMPHPHTASES"/>
</dbReference>
<feature type="binding site" evidence="7">
    <location>
        <position position="86"/>
    </location>
    <ligand>
        <name>Mg(2+)</name>
        <dbReference type="ChEBI" id="CHEBI:18420"/>
        <label>1</label>
        <note>catalytic</note>
    </ligand>
</feature>
<comment type="cofactor">
    <cofactor evidence="2 7 8">
        <name>Mg(2+)</name>
        <dbReference type="ChEBI" id="CHEBI:18420"/>
    </cofactor>
</comment>
<protein>
    <recommendedName>
        <fullName evidence="8">Inositol-1-monophosphatase</fullName>
        <ecNumber evidence="8">3.1.3.25</ecNumber>
    </recommendedName>
</protein>
<comment type="catalytic activity">
    <reaction evidence="1 8">
        <text>a myo-inositol phosphate + H2O = myo-inositol + phosphate</text>
        <dbReference type="Rhea" id="RHEA:24056"/>
        <dbReference type="ChEBI" id="CHEBI:15377"/>
        <dbReference type="ChEBI" id="CHEBI:17268"/>
        <dbReference type="ChEBI" id="CHEBI:43474"/>
        <dbReference type="ChEBI" id="CHEBI:84139"/>
        <dbReference type="EC" id="3.1.3.25"/>
    </reaction>
</comment>
<dbReference type="Gene3D" id="3.30.540.10">
    <property type="entry name" value="Fructose-1,6-Bisphosphatase, subunit A, domain 1"/>
    <property type="match status" value="1"/>
</dbReference>
<dbReference type="EMBL" id="CP042910">
    <property type="protein sequence ID" value="QEG15287.1"/>
    <property type="molecule type" value="Genomic_DNA"/>
</dbReference>
<evidence type="ECO:0000256" key="7">
    <source>
        <dbReference type="PIRSR" id="PIRSR600760-2"/>
    </source>
</evidence>
<dbReference type="GeneID" id="98645773"/>
<dbReference type="PROSITE" id="PS00630">
    <property type="entry name" value="IMP_2"/>
    <property type="match status" value="1"/>
</dbReference>
<keyword evidence="5 8" id="KW-0378">Hydrolase</keyword>
<dbReference type="GO" id="GO:0046854">
    <property type="term" value="P:phosphatidylinositol phosphate biosynthetic process"/>
    <property type="evidence" value="ECO:0007669"/>
    <property type="project" value="InterPro"/>
</dbReference>
<evidence type="ECO:0000256" key="3">
    <source>
        <dbReference type="ARBA" id="ARBA00009759"/>
    </source>
</evidence>
<gene>
    <name evidence="10" type="primary">suhB</name>
    <name evidence="9" type="ORF">DIT97_22535</name>
    <name evidence="10" type="ORF">GmarT_11270</name>
</gene>
<dbReference type="FunFam" id="3.30.540.10:FF:000003">
    <property type="entry name" value="Inositol-1-monophosphatase"/>
    <property type="match status" value="1"/>
</dbReference>
<evidence type="ECO:0000313" key="11">
    <source>
        <dbReference type="Proteomes" id="UP000263642"/>
    </source>
</evidence>
<dbReference type="SUPFAM" id="SSF56655">
    <property type="entry name" value="Carbohydrate phosphatase"/>
    <property type="match status" value="1"/>
</dbReference>
<accession>A0A517X783</accession>
<dbReference type="GO" id="GO:0046872">
    <property type="term" value="F:metal ion binding"/>
    <property type="evidence" value="ECO:0007669"/>
    <property type="project" value="UniProtKB-KW"/>
</dbReference>
<dbReference type="Proteomes" id="UP000263642">
    <property type="component" value="Unassembled WGS sequence"/>
</dbReference>
<dbReference type="InterPro" id="IPR000760">
    <property type="entry name" value="Inositol_monophosphatase-like"/>
</dbReference>
<sequence>MNSTELLDVAETAARRGAKCLLDWVDEFRVSEKGRADLVTDADFASQKAILNHISECYPEHNMLGEEGLNKQDGDSEYRWVIDPLDGTSNYVHGFPYYCVSIGLEHQGELVLGVVYDPNRDEMFSAFQGRGATLNGTPIAPSRILTLDQAMLVASLPVGVTGRDIAIDRFLRVLPESQTLQRTGSAALNLCYVATGRIEGYWSSNLKPWDMAAGVLICREAGGAVTSIENAEFTIEIPSILATNGTNIHVALQSLLTETLF</sequence>
<keyword evidence="12" id="KW-1185">Reference proteome</keyword>
<evidence type="ECO:0000256" key="8">
    <source>
        <dbReference type="RuleBase" id="RU364068"/>
    </source>
</evidence>
<dbReference type="InterPro" id="IPR020583">
    <property type="entry name" value="Inositol_monoP_metal-BS"/>
</dbReference>
<dbReference type="InterPro" id="IPR033942">
    <property type="entry name" value="IMPase"/>
</dbReference>
<dbReference type="RefSeq" id="WP_002645913.1">
    <property type="nucleotide sequence ID" value="NZ_CAXBMG010000013.1"/>
</dbReference>
<comment type="similarity">
    <text evidence="3 8">Belongs to the inositol monophosphatase superfamily.</text>
</comment>
<proteinExistence type="inferred from homology"/>
<dbReference type="Gene3D" id="3.40.190.80">
    <property type="match status" value="1"/>
</dbReference>
<dbReference type="GO" id="GO:0006020">
    <property type="term" value="P:inositol metabolic process"/>
    <property type="evidence" value="ECO:0007669"/>
    <property type="project" value="TreeGrafter"/>
</dbReference>
<evidence type="ECO:0000313" key="9">
    <source>
        <dbReference type="EMBL" id="HCO25660.1"/>
    </source>
</evidence>
<dbReference type="Pfam" id="PF00459">
    <property type="entry name" value="Inositol_P"/>
    <property type="match status" value="1"/>
</dbReference>
<evidence type="ECO:0000256" key="5">
    <source>
        <dbReference type="ARBA" id="ARBA00022801"/>
    </source>
</evidence>